<protein>
    <submittedName>
        <fullName evidence="2">Uncharacterized protein</fullName>
    </submittedName>
</protein>
<organism evidence="2 3">
    <name type="scientific">Caulifigura coniformis</name>
    <dbReference type="NCBI Taxonomy" id="2527983"/>
    <lineage>
        <taxon>Bacteria</taxon>
        <taxon>Pseudomonadati</taxon>
        <taxon>Planctomycetota</taxon>
        <taxon>Planctomycetia</taxon>
        <taxon>Planctomycetales</taxon>
        <taxon>Planctomycetaceae</taxon>
        <taxon>Caulifigura</taxon>
    </lineage>
</organism>
<dbReference type="RefSeq" id="WP_145033932.1">
    <property type="nucleotide sequence ID" value="NZ_CP036271.1"/>
</dbReference>
<dbReference type="Proteomes" id="UP000315700">
    <property type="component" value="Chromosome"/>
</dbReference>
<name>A0A517SK08_9PLAN</name>
<keyword evidence="1" id="KW-0472">Membrane</keyword>
<accession>A0A517SK08</accession>
<sequence length="107" mass="12613">MFEPPLFLFLACFWAAQAILVFKDWLADIFAPRREELTEPLHDLEPLLDAKEVESWQFEPECPGVGLRDLFRFPICILYWALLFLFWPALITGMFLSAWESCADRRN</sequence>
<dbReference type="EMBL" id="CP036271">
    <property type="protein sequence ID" value="QDT56457.1"/>
    <property type="molecule type" value="Genomic_DNA"/>
</dbReference>
<evidence type="ECO:0000256" key="1">
    <source>
        <dbReference type="SAM" id="Phobius"/>
    </source>
</evidence>
<keyword evidence="3" id="KW-1185">Reference proteome</keyword>
<evidence type="ECO:0000313" key="2">
    <source>
        <dbReference type="EMBL" id="QDT56457.1"/>
    </source>
</evidence>
<dbReference type="InParanoid" id="A0A517SK08"/>
<dbReference type="AlphaFoldDB" id="A0A517SK08"/>
<gene>
    <name evidence="2" type="ORF">Pan44_45110</name>
</gene>
<feature type="transmembrane region" description="Helical" evidence="1">
    <location>
        <begin position="77"/>
        <end position="99"/>
    </location>
</feature>
<keyword evidence="1" id="KW-0812">Transmembrane</keyword>
<reference evidence="2 3" key="1">
    <citation type="submission" date="2019-02" db="EMBL/GenBank/DDBJ databases">
        <title>Deep-cultivation of Planctomycetes and their phenomic and genomic characterization uncovers novel biology.</title>
        <authorList>
            <person name="Wiegand S."/>
            <person name="Jogler M."/>
            <person name="Boedeker C."/>
            <person name="Pinto D."/>
            <person name="Vollmers J."/>
            <person name="Rivas-Marin E."/>
            <person name="Kohn T."/>
            <person name="Peeters S.H."/>
            <person name="Heuer A."/>
            <person name="Rast P."/>
            <person name="Oberbeckmann S."/>
            <person name="Bunk B."/>
            <person name="Jeske O."/>
            <person name="Meyerdierks A."/>
            <person name="Storesund J.E."/>
            <person name="Kallscheuer N."/>
            <person name="Luecker S."/>
            <person name="Lage O.M."/>
            <person name="Pohl T."/>
            <person name="Merkel B.J."/>
            <person name="Hornburger P."/>
            <person name="Mueller R.-W."/>
            <person name="Bruemmer F."/>
            <person name="Labrenz M."/>
            <person name="Spormann A.M."/>
            <person name="Op den Camp H."/>
            <person name="Overmann J."/>
            <person name="Amann R."/>
            <person name="Jetten M.S.M."/>
            <person name="Mascher T."/>
            <person name="Medema M.H."/>
            <person name="Devos D.P."/>
            <person name="Kaster A.-K."/>
            <person name="Ovreas L."/>
            <person name="Rohde M."/>
            <person name="Galperin M.Y."/>
            <person name="Jogler C."/>
        </authorList>
    </citation>
    <scope>NUCLEOTIDE SEQUENCE [LARGE SCALE GENOMIC DNA]</scope>
    <source>
        <strain evidence="2 3">Pan44</strain>
    </source>
</reference>
<keyword evidence="1" id="KW-1133">Transmembrane helix</keyword>
<evidence type="ECO:0000313" key="3">
    <source>
        <dbReference type="Proteomes" id="UP000315700"/>
    </source>
</evidence>
<dbReference type="KEGG" id="ccos:Pan44_45110"/>
<proteinExistence type="predicted"/>